<dbReference type="EMBL" id="CP018076">
    <property type="protein sequence ID" value="APE42637.1"/>
    <property type="molecule type" value="Genomic_DNA"/>
</dbReference>
<dbReference type="InterPro" id="IPR018060">
    <property type="entry name" value="HTH_AraC"/>
</dbReference>
<evidence type="ECO:0000256" key="1">
    <source>
        <dbReference type="ARBA" id="ARBA00023015"/>
    </source>
</evidence>
<evidence type="ECO:0000256" key="2">
    <source>
        <dbReference type="ARBA" id="ARBA00023125"/>
    </source>
</evidence>
<dbReference type="GO" id="GO:0043565">
    <property type="term" value="F:sequence-specific DNA binding"/>
    <property type="evidence" value="ECO:0007669"/>
    <property type="project" value="InterPro"/>
</dbReference>
<dbReference type="SMART" id="SM00342">
    <property type="entry name" value="HTH_ARAC"/>
    <property type="match status" value="1"/>
</dbReference>
<proteinExistence type="predicted"/>
<dbReference type="GO" id="GO:0003700">
    <property type="term" value="F:DNA-binding transcription factor activity"/>
    <property type="evidence" value="ECO:0007669"/>
    <property type="project" value="InterPro"/>
</dbReference>
<evidence type="ECO:0000259" key="4">
    <source>
        <dbReference type="PROSITE" id="PS01124"/>
    </source>
</evidence>
<name>A0A1J0WE90_9RHOB</name>
<evidence type="ECO:0000313" key="6">
    <source>
        <dbReference type="Proteomes" id="UP000181897"/>
    </source>
</evidence>
<dbReference type="PANTHER" id="PTHR46796">
    <property type="entry name" value="HTH-TYPE TRANSCRIPTIONAL ACTIVATOR RHAS-RELATED"/>
    <property type="match status" value="1"/>
</dbReference>
<organism evidence="5 6">
    <name type="scientific">Sulfitobacter alexandrii</name>
    <dbReference type="NCBI Taxonomy" id="1917485"/>
    <lineage>
        <taxon>Bacteria</taxon>
        <taxon>Pseudomonadati</taxon>
        <taxon>Pseudomonadota</taxon>
        <taxon>Alphaproteobacteria</taxon>
        <taxon>Rhodobacterales</taxon>
        <taxon>Roseobacteraceae</taxon>
        <taxon>Sulfitobacter</taxon>
    </lineage>
</organism>
<dbReference type="SUPFAM" id="SSF46689">
    <property type="entry name" value="Homeodomain-like"/>
    <property type="match status" value="2"/>
</dbReference>
<keyword evidence="3" id="KW-0804">Transcription</keyword>
<accession>A0A1J0WE90</accession>
<dbReference type="OrthoDB" id="9814125at2"/>
<dbReference type="Proteomes" id="UP000181897">
    <property type="component" value="Chromosome"/>
</dbReference>
<reference evidence="5 6" key="1">
    <citation type="submission" date="2016-11" db="EMBL/GenBank/DDBJ databases">
        <title>Complete genome sequence of Sulfitobacter sp. AM1-D1, a toxic bacteria associated with marine dinoflagellate Alexandrium minutum in East China Sea.</title>
        <authorList>
            <person name="Yang Q."/>
            <person name="Zhang X."/>
            <person name="Tian X."/>
        </authorList>
    </citation>
    <scope>NUCLEOTIDE SEQUENCE [LARGE SCALE GENOMIC DNA]</scope>
    <source>
        <strain evidence="5 6">AM1-D1</strain>
    </source>
</reference>
<gene>
    <name evidence="5" type="ORF">BOO69_03780</name>
</gene>
<dbReference type="InterPro" id="IPR009057">
    <property type="entry name" value="Homeodomain-like_sf"/>
</dbReference>
<evidence type="ECO:0000256" key="3">
    <source>
        <dbReference type="ARBA" id="ARBA00023163"/>
    </source>
</evidence>
<keyword evidence="1" id="KW-0805">Transcription regulation</keyword>
<dbReference type="KEGG" id="suam:BOO69_03780"/>
<dbReference type="InterPro" id="IPR050204">
    <property type="entry name" value="AraC_XylS_family_regulators"/>
</dbReference>
<dbReference type="Pfam" id="PF12833">
    <property type="entry name" value="HTH_18"/>
    <property type="match status" value="1"/>
</dbReference>
<dbReference type="PROSITE" id="PS01124">
    <property type="entry name" value="HTH_ARAC_FAMILY_2"/>
    <property type="match status" value="1"/>
</dbReference>
<dbReference type="RefSeq" id="WP_071970462.1">
    <property type="nucleotide sequence ID" value="NZ_CP018076.1"/>
</dbReference>
<feature type="domain" description="HTH araC/xylS-type" evidence="4">
    <location>
        <begin position="197"/>
        <end position="294"/>
    </location>
</feature>
<dbReference type="AlphaFoldDB" id="A0A1J0WE90"/>
<sequence length="294" mass="32409">MTQPTDASAFADHADFYRRGPYARYMIDRKIVGQAPVSLFSARQPAGHFPDPAMPNVLLYLATRGTREAQFDWGCGRWVGPWRSQDLTLVPPDTASDVTLSGPHAFIGLCLPVSLFDGEETCARERLGRLGPLYAAPFRDDLLLQLCTTLWREGEDSTGYSLFADSALHLVVDRLTFLAQQRRTPERGDRLSPAVLKSVDDYINEGLDGTLRVADLAKVAGMGTARFARLFRQTTGRTVYAHVLALRVARAQERIAMDTTAGLAEIALDCGFSSQSHMTSVFRQVTGRTPGGRR</sequence>
<keyword evidence="2" id="KW-0238">DNA-binding</keyword>
<dbReference type="Gene3D" id="1.10.10.60">
    <property type="entry name" value="Homeodomain-like"/>
    <property type="match status" value="1"/>
</dbReference>
<dbReference type="STRING" id="1917485.BOO69_03780"/>
<keyword evidence="6" id="KW-1185">Reference proteome</keyword>
<evidence type="ECO:0000313" key="5">
    <source>
        <dbReference type="EMBL" id="APE42637.1"/>
    </source>
</evidence>
<protein>
    <recommendedName>
        <fullName evidence="4">HTH araC/xylS-type domain-containing protein</fullName>
    </recommendedName>
</protein>